<dbReference type="FunFam" id="3.40.50.300:FF:000221">
    <property type="entry name" value="Multidrug ABC transporter ATP-binding protein"/>
    <property type="match status" value="1"/>
</dbReference>
<keyword evidence="5" id="KW-0547">Nucleotide-binding</keyword>
<protein>
    <recommendedName>
        <fullName evidence="13">ABC transporter ATP-binding protein</fullName>
    </recommendedName>
</protein>
<evidence type="ECO:0008006" key="13">
    <source>
        <dbReference type="Google" id="ProtNLM"/>
    </source>
</evidence>
<dbReference type="Pfam" id="PF00664">
    <property type="entry name" value="ABC_membrane"/>
    <property type="match status" value="1"/>
</dbReference>
<evidence type="ECO:0000259" key="11">
    <source>
        <dbReference type="PROSITE" id="PS50929"/>
    </source>
</evidence>
<feature type="domain" description="ABC transmembrane type-1" evidence="11">
    <location>
        <begin position="41"/>
        <end position="324"/>
    </location>
</feature>
<dbReference type="GO" id="GO:0005524">
    <property type="term" value="F:ATP binding"/>
    <property type="evidence" value="ECO:0007669"/>
    <property type="project" value="UniProtKB-KW"/>
</dbReference>
<comment type="subcellular location">
    <subcellularLocation>
        <location evidence="1">Cell membrane</location>
        <topology evidence="1">Multi-pass membrane protein</topology>
    </subcellularLocation>
</comment>
<evidence type="ECO:0000256" key="7">
    <source>
        <dbReference type="ARBA" id="ARBA00022989"/>
    </source>
</evidence>
<dbReference type="GO" id="GO:0016887">
    <property type="term" value="F:ATP hydrolysis activity"/>
    <property type="evidence" value="ECO:0007669"/>
    <property type="project" value="InterPro"/>
</dbReference>
<sequence>MWGVKMQQEESYEPESAVDVMGGSVFKNLWGYISDHPRLMIFSMFLGVVGGILQLAPHFIVYLIATDIIADQISASHIYMLGFICLVLVVISFASSGASSYISHVIAASVQKKLRQKIAEKLTRVPLGFFASRDSHDFKTMVVDDVEAVEDGVAHLIPETTAAFAAPLVILMLMVYMDWRMAIISVIGLFSAFYLMGVAAAKSTEITKEFYASKAKMGRLMTEIASILPMVKIFNQGDAAIGRTTQSFMEFNQLIAKWIGSNVNTTGWFMLLSSSALVFVLPFGLLFIYLEWLDLGTLIFFLLFSIGLNNLTINIYSLTHRIARQANIHTKMDEFFNAAELEIFEPVVPSGKYDIEFDEVSFTYERDEVLSSISFKLEQGSSLALVGPSGAGKTTIARLLPRFWDVNKGAIKIGEVDIRHMSYRDLSAQMSFVFQEIFLFSDSIADNIKIGREDATEEEMIVAAKAAQIHDFIVSLPDGYATKLNAKVNLSGGQKQRLCIARAILKDAPILVLDEATAFADPENEAELQKAINHLIKGKTLIVIAHRLSTIKQLDNIAVIVNGKLAELGKHDELLAKRGRYNDMWQAHIRAKSFKIGTQKIVGDDK</sequence>
<evidence type="ECO:0000256" key="1">
    <source>
        <dbReference type="ARBA" id="ARBA00004651"/>
    </source>
</evidence>
<name>A0A2A4Z9Y4_9PROT</name>
<keyword evidence="7 9" id="KW-1133">Transmembrane helix</keyword>
<feature type="transmembrane region" description="Helical" evidence="9">
    <location>
        <begin position="156"/>
        <end position="176"/>
    </location>
</feature>
<dbReference type="PROSITE" id="PS00211">
    <property type="entry name" value="ABC_TRANSPORTER_1"/>
    <property type="match status" value="1"/>
</dbReference>
<dbReference type="Gene3D" id="1.20.1560.10">
    <property type="entry name" value="ABC transporter type 1, transmembrane domain"/>
    <property type="match status" value="1"/>
</dbReference>
<gene>
    <name evidence="12" type="ORF">COB13_00690</name>
</gene>
<dbReference type="InterPro" id="IPR011527">
    <property type="entry name" value="ABC1_TM_dom"/>
</dbReference>
<feature type="transmembrane region" description="Helical" evidence="9">
    <location>
        <begin position="77"/>
        <end position="107"/>
    </location>
</feature>
<reference evidence="12" key="2">
    <citation type="journal article" date="2018" name="ISME J.">
        <title>A dynamic microbial community with high functional redundancy inhabits the cold, oxic subseafloor aquifer.</title>
        <authorList>
            <person name="Tully B.J."/>
            <person name="Wheat C.G."/>
            <person name="Glazer B.T."/>
            <person name="Huber J.A."/>
        </authorList>
    </citation>
    <scope>NUCLEOTIDE SEQUENCE</scope>
    <source>
        <strain evidence="12">NORP83</strain>
    </source>
</reference>
<dbReference type="AlphaFoldDB" id="A0A2A4Z9Y4"/>
<dbReference type="PROSITE" id="PS50929">
    <property type="entry name" value="ABC_TM1F"/>
    <property type="match status" value="1"/>
</dbReference>
<feature type="transmembrane region" description="Helical" evidence="9">
    <location>
        <begin position="267"/>
        <end position="289"/>
    </location>
</feature>
<feature type="transmembrane region" description="Helical" evidence="9">
    <location>
        <begin position="182"/>
        <end position="201"/>
    </location>
</feature>
<dbReference type="PANTHER" id="PTHR43394">
    <property type="entry name" value="ATP-DEPENDENT PERMEASE MDL1, MITOCHONDRIAL"/>
    <property type="match status" value="1"/>
</dbReference>
<evidence type="ECO:0000256" key="8">
    <source>
        <dbReference type="ARBA" id="ARBA00023136"/>
    </source>
</evidence>
<feature type="domain" description="ABC transporter" evidence="10">
    <location>
        <begin position="355"/>
        <end position="587"/>
    </location>
</feature>
<keyword evidence="3" id="KW-1003">Cell membrane</keyword>
<dbReference type="InterPro" id="IPR036640">
    <property type="entry name" value="ABC1_TM_sf"/>
</dbReference>
<evidence type="ECO:0000256" key="4">
    <source>
        <dbReference type="ARBA" id="ARBA00022692"/>
    </source>
</evidence>
<dbReference type="InterPro" id="IPR039421">
    <property type="entry name" value="Type_1_exporter"/>
</dbReference>
<dbReference type="InterPro" id="IPR017871">
    <property type="entry name" value="ABC_transporter-like_CS"/>
</dbReference>
<accession>A0A2A4Z9Y4</accession>
<evidence type="ECO:0000256" key="3">
    <source>
        <dbReference type="ARBA" id="ARBA00022475"/>
    </source>
</evidence>
<dbReference type="InterPro" id="IPR003439">
    <property type="entry name" value="ABC_transporter-like_ATP-bd"/>
</dbReference>
<dbReference type="CDD" id="cd07346">
    <property type="entry name" value="ABC_6TM_exporters"/>
    <property type="match status" value="1"/>
</dbReference>
<organism evidence="12">
    <name type="scientific">OCS116 cluster bacterium</name>
    <dbReference type="NCBI Taxonomy" id="2030921"/>
    <lineage>
        <taxon>Bacteria</taxon>
        <taxon>Pseudomonadati</taxon>
        <taxon>Pseudomonadota</taxon>
        <taxon>Alphaproteobacteria</taxon>
        <taxon>OCS116 cluster</taxon>
    </lineage>
</organism>
<keyword evidence="6" id="KW-0067">ATP-binding</keyword>
<dbReference type="PANTHER" id="PTHR43394:SF1">
    <property type="entry name" value="ATP-BINDING CASSETTE SUB-FAMILY B MEMBER 10, MITOCHONDRIAL"/>
    <property type="match status" value="1"/>
</dbReference>
<dbReference type="InterPro" id="IPR003593">
    <property type="entry name" value="AAA+_ATPase"/>
</dbReference>
<proteinExistence type="predicted"/>
<evidence type="ECO:0000256" key="9">
    <source>
        <dbReference type="SAM" id="Phobius"/>
    </source>
</evidence>
<dbReference type="PROSITE" id="PS50893">
    <property type="entry name" value="ABC_TRANSPORTER_2"/>
    <property type="match status" value="1"/>
</dbReference>
<evidence type="ECO:0000256" key="2">
    <source>
        <dbReference type="ARBA" id="ARBA00022448"/>
    </source>
</evidence>
<evidence type="ECO:0000256" key="6">
    <source>
        <dbReference type="ARBA" id="ARBA00022840"/>
    </source>
</evidence>
<keyword evidence="2" id="KW-0813">Transport</keyword>
<evidence type="ECO:0000313" key="12">
    <source>
        <dbReference type="EMBL" id="PCJ03785.1"/>
    </source>
</evidence>
<feature type="transmembrane region" description="Helical" evidence="9">
    <location>
        <begin position="39"/>
        <end position="65"/>
    </location>
</feature>
<comment type="caution">
    <text evidence="12">The sequence shown here is derived from an EMBL/GenBank/DDBJ whole genome shotgun (WGS) entry which is preliminary data.</text>
</comment>
<dbReference type="GO" id="GO:0005886">
    <property type="term" value="C:plasma membrane"/>
    <property type="evidence" value="ECO:0007669"/>
    <property type="project" value="UniProtKB-SubCell"/>
</dbReference>
<dbReference type="SUPFAM" id="SSF90123">
    <property type="entry name" value="ABC transporter transmembrane region"/>
    <property type="match status" value="1"/>
</dbReference>
<keyword evidence="4 9" id="KW-0812">Transmembrane</keyword>
<evidence type="ECO:0000259" key="10">
    <source>
        <dbReference type="PROSITE" id="PS50893"/>
    </source>
</evidence>
<dbReference type="GO" id="GO:0015421">
    <property type="term" value="F:ABC-type oligopeptide transporter activity"/>
    <property type="evidence" value="ECO:0007669"/>
    <property type="project" value="TreeGrafter"/>
</dbReference>
<dbReference type="InterPro" id="IPR027417">
    <property type="entry name" value="P-loop_NTPase"/>
</dbReference>
<dbReference type="Pfam" id="PF00005">
    <property type="entry name" value="ABC_tran"/>
    <property type="match status" value="1"/>
</dbReference>
<dbReference type="SMART" id="SM00382">
    <property type="entry name" value="AAA"/>
    <property type="match status" value="1"/>
</dbReference>
<evidence type="ECO:0000256" key="5">
    <source>
        <dbReference type="ARBA" id="ARBA00022741"/>
    </source>
</evidence>
<dbReference type="SUPFAM" id="SSF52540">
    <property type="entry name" value="P-loop containing nucleoside triphosphate hydrolases"/>
    <property type="match status" value="1"/>
</dbReference>
<dbReference type="Gene3D" id="3.40.50.300">
    <property type="entry name" value="P-loop containing nucleotide triphosphate hydrolases"/>
    <property type="match status" value="1"/>
</dbReference>
<dbReference type="EMBL" id="NVUS01000001">
    <property type="protein sequence ID" value="PCJ03785.1"/>
    <property type="molecule type" value="Genomic_DNA"/>
</dbReference>
<feature type="transmembrane region" description="Helical" evidence="9">
    <location>
        <begin position="295"/>
        <end position="316"/>
    </location>
</feature>
<keyword evidence="8 9" id="KW-0472">Membrane</keyword>
<reference key="1">
    <citation type="submission" date="2017-08" db="EMBL/GenBank/DDBJ databases">
        <title>A dynamic microbial community with high functional redundancy inhabits the cold, oxic subseafloor aquifer.</title>
        <authorList>
            <person name="Tully B.J."/>
            <person name="Wheat C.G."/>
            <person name="Glazer B.T."/>
            <person name="Huber J.A."/>
        </authorList>
    </citation>
    <scope>NUCLEOTIDE SEQUENCE [LARGE SCALE GENOMIC DNA]</scope>
</reference>